<evidence type="ECO:0000313" key="3">
    <source>
        <dbReference type="Proteomes" id="UP001246576"/>
    </source>
</evidence>
<protein>
    <submittedName>
        <fullName evidence="2">Uncharacterized protein</fullName>
    </submittedName>
</protein>
<comment type="caution">
    <text evidence="2">The sequence shown here is derived from an EMBL/GenBank/DDBJ whole genome shotgun (WGS) entry which is preliminary data.</text>
</comment>
<dbReference type="Proteomes" id="UP001246576">
    <property type="component" value="Unassembled WGS sequence"/>
</dbReference>
<name>A0ABU2ETH8_9BURK</name>
<keyword evidence="1" id="KW-0472">Membrane</keyword>
<reference evidence="2" key="1">
    <citation type="submission" date="2023-09" db="EMBL/GenBank/DDBJ databases">
        <title>Description of first Herbaspirillum huttiense subsp. nephrolepsisexaltata and Herbaspirillum huttiense subsp. lycopersicon.</title>
        <authorList>
            <person name="Poudel M."/>
            <person name="Sharma A."/>
            <person name="Goss E."/>
            <person name="Tapia J.H."/>
            <person name="Harmon C.M."/>
            <person name="Jones J.B."/>
        </authorList>
    </citation>
    <scope>NUCLEOTIDE SEQUENCE</scope>
    <source>
        <strain evidence="2">SE1</strain>
    </source>
</reference>
<keyword evidence="1" id="KW-1133">Transmembrane helix</keyword>
<accession>A0ABU2ETH8</accession>
<evidence type="ECO:0000256" key="1">
    <source>
        <dbReference type="SAM" id="Phobius"/>
    </source>
</evidence>
<dbReference type="EMBL" id="JAVLSJ010000014">
    <property type="protein sequence ID" value="MDR9851135.1"/>
    <property type="molecule type" value="Genomic_DNA"/>
</dbReference>
<organism evidence="2 3">
    <name type="scientific">Herbaspirillum huttiense subsp. lycopersici</name>
    <dbReference type="NCBI Taxonomy" id="3074428"/>
    <lineage>
        <taxon>Bacteria</taxon>
        <taxon>Pseudomonadati</taxon>
        <taxon>Pseudomonadota</taxon>
        <taxon>Betaproteobacteria</taxon>
        <taxon>Burkholderiales</taxon>
        <taxon>Oxalobacteraceae</taxon>
        <taxon>Herbaspirillum</taxon>
    </lineage>
</organism>
<dbReference type="RefSeq" id="WP_134040160.1">
    <property type="nucleotide sequence ID" value="NZ_JAVLSJ010000014.1"/>
</dbReference>
<gene>
    <name evidence="2" type="ORF">RI048_23105</name>
</gene>
<keyword evidence="1" id="KW-0812">Transmembrane</keyword>
<evidence type="ECO:0000313" key="2">
    <source>
        <dbReference type="EMBL" id="MDR9851135.1"/>
    </source>
</evidence>
<proteinExistence type="predicted"/>
<feature type="transmembrane region" description="Helical" evidence="1">
    <location>
        <begin position="58"/>
        <end position="78"/>
    </location>
</feature>
<keyword evidence="3" id="KW-1185">Reference proteome</keyword>
<sequence>MSLNARGAILSRADTTTSHNAAETKKHHDRLWCFSLLGPFVFNDYSANRLMLFLRMNLWSLCGAQDAMVIGTVVLLWVRDHDLERTLQRR</sequence>